<dbReference type="Gene3D" id="3.40.50.850">
    <property type="entry name" value="Isochorismatase-like"/>
    <property type="match status" value="1"/>
</dbReference>
<accession>A0A1F5FWZ7</accession>
<dbReference type="InterPro" id="IPR052347">
    <property type="entry name" value="Isochorismatase_Nicotinamidase"/>
</dbReference>
<comment type="caution">
    <text evidence="3">The sequence shown here is derived from an EMBL/GenBank/DDBJ whole genome shotgun (WGS) entry which is preliminary data.</text>
</comment>
<dbReference type="PANTHER" id="PTHR11080:SF2">
    <property type="entry name" value="LD05707P"/>
    <property type="match status" value="1"/>
</dbReference>
<evidence type="ECO:0000313" key="3">
    <source>
        <dbReference type="EMBL" id="OGD84105.1"/>
    </source>
</evidence>
<dbReference type="InterPro" id="IPR036380">
    <property type="entry name" value="Isochorismatase-like_sf"/>
</dbReference>
<evidence type="ECO:0000313" key="4">
    <source>
        <dbReference type="Proteomes" id="UP000179237"/>
    </source>
</evidence>
<dbReference type="EMBL" id="MFAQ01000002">
    <property type="protein sequence ID" value="OGD84105.1"/>
    <property type="molecule type" value="Genomic_DNA"/>
</dbReference>
<dbReference type="AlphaFoldDB" id="A0A1F5FWZ7"/>
<evidence type="ECO:0000256" key="2">
    <source>
        <dbReference type="ARBA" id="ARBA00022801"/>
    </source>
</evidence>
<dbReference type="SUPFAM" id="SSF52499">
    <property type="entry name" value="Isochorismatase-like hydrolases"/>
    <property type="match status" value="1"/>
</dbReference>
<dbReference type="Proteomes" id="UP000179237">
    <property type="component" value="Unassembled WGS sequence"/>
</dbReference>
<sequence length="304" mass="34636">MNTPYRPSDFQDLYYVPRTAEFEDAALSRSFKPAVNDRTKICLINIDNQIDFVAPDGNLPVAGAVDDAKRLVEFIYGNLESITNITTSLDTHQLIHIFFPIWWRDRNNNTPDGKKATLITYEDVRKQVWKPVIDPKWSVDYVKKLGFMMVWPYHCIEGTTGHNLVPQLSEAITYHSIARYAIPETISKGRNHRTEHFGIFNAEVPDPNDTSTQLDPNTLRLIAQNDLIYVAGQAKSHCVLNSMKQMVSYFEQYQPEAIKKVRFLMDCTSSVVTPGVDFESIANDELSKMTTKGVQLVKSTDPIR</sequence>
<organism evidence="3 4">
    <name type="scientific">Candidatus Collierbacteria bacterium RIFOXYD1_FULL_40_9</name>
    <dbReference type="NCBI Taxonomy" id="1817731"/>
    <lineage>
        <taxon>Bacteria</taxon>
        <taxon>Candidatus Collieribacteriota</taxon>
    </lineage>
</organism>
<evidence type="ECO:0008006" key="5">
    <source>
        <dbReference type="Google" id="ProtNLM"/>
    </source>
</evidence>
<dbReference type="PANTHER" id="PTHR11080">
    <property type="entry name" value="PYRAZINAMIDASE/NICOTINAMIDASE"/>
    <property type="match status" value="1"/>
</dbReference>
<keyword evidence="2" id="KW-0378">Hydrolase</keyword>
<comment type="similarity">
    <text evidence="1">Belongs to the isochorismatase family.</text>
</comment>
<gene>
    <name evidence="3" type="ORF">A2572_03185</name>
</gene>
<evidence type="ECO:0000256" key="1">
    <source>
        <dbReference type="ARBA" id="ARBA00006336"/>
    </source>
</evidence>
<proteinExistence type="inferred from homology"/>
<name>A0A1F5FWZ7_9BACT</name>
<reference evidence="3 4" key="1">
    <citation type="journal article" date="2016" name="Nat. Commun.">
        <title>Thousands of microbial genomes shed light on interconnected biogeochemical processes in an aquifer system.</title>
        <authorList>
            <person name="Anantharaman K."/>
            <person name="Brown C.T."/>
            <person name="Hug L.A."/>
            <person name="Sharon I."/>
            <person name="Castelle C.J."/>
            <person name="Probst A.J."/>
            <person name="Thomas B.C."/>
            <person name="Singh A."/>
            <person name="Wilkins M.J."/>
            <person name="Karaoz U."/>
            <person name="Brodie E.L."/>
            <person name="Williams K.H."/>
            <person name="Hubbard S.S."/>
            <person name="Banfield J.F."/>
        </authorList>
    </citation>
    <scope>NUCLEOTIDE SEQUENCE [LARGE SCALE GENOMIC DNA]</scope>
</reference>
<dbReference type="GO" id="GO:0016787">
    <property type="term" value="F:hydrolase activity"/>
    <property type="evidence" value="ECO:0007669"/>
    <property type="project" value="UniProtKB-KW"/>
</dbReference>
<protein>
    <recommendedName>
        <fullName evidence="5">Isochorismatase-like domain-containing protein</fullName>
    </recommendedName>
</protein>